<feature type="domain" description="25S rRNA (uridine-N(3))-methyltransferase BMT5-like" evidence="1">
    <location>
        <begin position="16"/>
        <end position="53"/>
    </location>
</feature>
<evidence type="ECO:0000313" key="3">
    <source>
        <dbReference type="Proteomes" id="UP001289374"/>
    </source>
</evidence>
<dbReference type="Proteomes" id="UP001289374">
    <property type="component" value="Unassembled WGS sequence"/>
</dbReference>
<dbReference type="InterPro" id="IPR029063">
    <property type="entry name" value="SAM-dependent_MTases_sf"/>
</dbReference>
<name>A0AAE1T3E5_9LAMI</name>
<accession>A0AAE1T3E5</accession>
<dbReference type="Gene3D" id="3.40.50.150">
    <property type="entry name" value="Vaccinia Virus protein VP39"/>
    <property type="match status" value="1"/>
</dbReference>
<dbReference type="PANTHER" id="PTHR11538:SF70">
    <property type="entry name" value="25S RRNA (URIDINE-N(3))-METHYLTRANSFERASE BMT5-LIKE DOMAIN-CONTAINING PROTEIN"/>
    <property type="match status" value="1"/>
</dbReference>
<dbReference type="PANTHER" id="PTHR11538">
    <property type="entry name" value="PHENYLALANYL-TRNA SYNTHETASE"/>
    <property type="match status" value="1"/>
</dbReference>
<gene>
    <name evidence="2" type="ORF">Sango_3027700</name>
</gene>
<evidence type="ECO:0000313" key="2">
    <source>
        <dbReference type="EMBL" id="KAK4380825.1"/>
    </source>
</evidence>
<evidence type="ECO:0000259" key="1">
    <source>
        <dbReference type="Pfam" id="PF10354"/>
    </source>
</evidence>
<sequence length="497" mass="56257">MEEKWIKHYSSGHEILLVGEGDFSFAACLATAFGSASNMVATSLECQNSTKYVMWRACSACRSITGCGVDSEECQRVGRQILLVLGVHWQDNLIKRRRLALPDGRRSVWKWSMGKKAMRVTKRKKLLNDSGGLTVVWKTGKAAECWDLKLVLGLNLCWRRGNGTSAECRQVLDSETDEEDNERPRNLYNYYPKSTVENSRRSNVLESSHQWRDGNSSTRYLQTKHLTVTVPDLRQSPSLAETNVNLPVGSSAVSVKQNSVDRPSERIGIGSCSVQKKEREEVQVKISCTAAAPDPGTRWIKHYSSAHRILLVGEGDFSFSTCLAKAFGWATNMVATSLDSQAFLLKHYQNAMSNIVELSIRKCRVMHEIDATKMRHHEQLGGIKFDIIIFNFPFAGFFKDLSRDSVLRRHRSLVSLFMKNAKEMMSENGEIHITHKSNGFHKEWNLESMASSHKLKLIEAVKFNHLEYPGYNTKRGFGGDDNFNCYPSKTYKFGLKC</sequence>
<dbReference type="AlphaFoldDB" id="A0AAE1T3E5"/>
<dbReference type="GO" id="GO:0070475">
    <property type="term" value="P:rRNA base methylation"/>
    <property type="evidence" value="ECO:0007669"/>
    <property type="project" value="InterPro"/>
</dbReference>
<reference evidence="2" key="1">
    <citation type="submission" date="2020-06" db="EMBL/GenBank/DDBJ databases">
        <authorList>
            <person name="Li T."/>
            <person name="Hu X."/>
            <person name="Zhang T."/>
            <person name="Song X."/>
            <person name="Zhang H."/>
            <person name="Dai N."/>
            <person name="Sheng W."/>
            <person name="Hou X."/>
            <person name="Wei L."/>
        </authorList>
    </citation>
    <scope>NUCLEOTIDE SEQUENCE</scope>
    <source>
        <strain evidence="2">K16</strain>
        <tissue evidence="2">Leaf</tissue>
    </source>
</reference>
<keyword evidence="3" id="KW-1185">Reference proteome</keyword>
<dbReference type="GO" id="GO:0005737">
    <property type="term" value="C:cytoplasm"/>
    <property type="evidence" value="ECO:0007669"/>
    <property type="project" value="TreeGrafter"/>
</dbReference>
<reference evidence="2" key="2">
    <citation type="journal article" date="2024" name="Plant">
        <title>Genomic evolution and insights into agronomic trait innovations of Sesamum species.</title>
        <authorList>
            <person name="Miao H."/>
            <person name="Wang L."/>
            <person name="Qu L."/>
            <person name="Liu H."/>
            <person name="Sun Y."/>
            <person name="Le M."/>
            <person name="Wang Q."/>
            <person name="Wei S."/>
            <person name="Zheng Y."/>
            <person name="Lin W."/>
            <person name="Duan Y."/>
            <person name="Cao H."/>
            <person name="Xiong S."/>
            <person name="Wang X."/>
            <person name="Wei L."/>
            <person name="Li C."/>
            <person name="Ma Q."/>
            <person name="Ju M."/>
            <person name="Zhao R."/>
            <person name="Li G."/>
            <person name="Mu C."/>
            <person name="Tian Q."/>
            <person name="Mei H."/>
            <person name="Zhang T."/>
            <person name="Gao T."/>
            <person name="Zhang H."/>
        </authorList>
    </citation>
    <scope>NUCLEOTIDE SEQUENCE</scope>
    <source>
        <strain evidence="2">K16</strain>
    </source>
</reference>
<organism evidence="2 3">
    <name type="scientific">Sesamum angolense</name>
    <dbReference type="NCBI Taxonomy" id="2727404"/>
    <lineage>
        <taxon>Eukaryota</taxon>
        <taxon>Viridiplantae</taxon>
        <taxon>Streptophyta</taxon>
        <taxon>Embryophyta</taxon>
        <taxon>Tracheophyta</taxon>
        <taxon>Spermatophyta</taxon>
        <taxon>Magnoliopsida</taxon>
        <taxon>eudicotyledons</taxon>
        <taxon>Gunneridae</taxon>
        <taxon>Pentapetalae</taxon>
        <taxon>asterids</taxon>
        <taxon>lamiids</taxon>
        <taxon>Lamiales</taxon>
        <taxon>Pedaliaceae</taxon>
        <taxon>Sesamum</taxon>
    </lineage>
</organism>
<dbReference type="InterPro" id="IPR019446">
    <property type="entry name" value="BMT5-like"/>
</dbReference>
<proteinExistence type="predicted"/>
<protein>
    <recommendedName>
        <fullName evidence="1">25S rRNA (uridine-N(3))-methyltransferase BMT5-like domain-containing protein</fullName>
    </recommendedName>
</protein>
<feature type="domain" description="25S rRNA (uridine-N(3))-methyltransferase BMT5-like" evidence="1">
    <location>
        <begin position="310"/>
        <end position="475"/>
    </location>
</feature>
<dbReference type="EMBL" id="JACGWL010001013">
    <property type="protein sequence ID" value="KAK4380825.1"/>
    <property type="molecule type" value="Genomic_DNA"/>
</dbReference>
<dbReference type="Pfam" id="PF10354">
    <property type="entry name" value="BMT5-like"/>
    <property type="match status" value="2"/>
</dbReference>
<comment type="caution">
    <text evidence="2">The sequence shown here is derived from an EMBL/GenBank/DDBJ whole genome shotgun (WGS) entry which is preliminary data.</text>
</comment>
<dbReference type="GO" id="GO:0070042">
    <property type="term" value="F:rRNA (uridine-N3-)-methyltransferase activity"/>
    <property type="evidence" value="ECO:0007669"/>
    <property type="project" value="InterPro"/>
</dbReference>